<comment type="caution">
    <text evidence="1">The sequence shown here is derived from an EMBL/GenBank/DDBJ whole genome shotgun (WGS) entry which is preliminary data.</text>
</comment>
<keyword evidence="2" id="KW-1185">Reference proteome</keyword>
<evidence type="ECO:0000313" key="1">
    <source>
        <dbReference type="EMBL" id="KAG4304463.1"/>
    </source>
</evidence>
<evidence type="ECO:0000313" key="2">
    <source>
        <dbReference type="Proteomes" id="UP000768646"/>
    </source>
</evidence>
<gene>
    <name evidence="1" type="ORF">PORY_002173</name>
</gene>
<sequence length="334" mass="39309">MLRFIYTFKTKNTLFRGILSRRRVFWTHCCLKYDINDTPLPSPINKFPTVAFIFKHARKPPSYPCFFPASKDLKPLTYMFDSIQQFFASHISYSSAETRFGREYWPNEFCIGGTYATSKFFHLLKEPKSRLSEIMTEDLLLLLDDYIRKDDQPPLSLRPYIYLNRVYNSKIRTVFVNFGSKDTFKRLSELEKSNIQDPGYIRIRWKTFNIGLKLTSDEKDALASFAITKKLAMREMKRGISYSVDLEIDGEFETGYFDSLNEKDDVEPKIVNKERRVVVVTFQSQHCDPGSRLSVENVFIDEDLVSEGVEWKISDIDYVIFEKKLKEIEEYDKN</sequence>
<organism evidence="1 2">
    <name type="scientific">Pneumocystis oryctolagi</name>
    <dbReference type="NCBI Taxonomy" id="42067"/>
    <lineage>
        <taxon>Eukaryota</taxon>
        <taxon>Fungi</taxon>
        <taxon>Dikarya</taxon>
        <taxon>Ascomycota</taxon>
        <taxon>Taphrinomycotina</taxon>
        <taxon>Pneumocystomycetes</taxon>
        <taxon>Pneumocystaceae</taxon>
        <taxon>Pneumocystis</taxon>
    </lineage>
</organism>
<name>A0ACB7CC06_9ASCO</name>
<reference evidence="1 2" key="1">
    <citation type="journal article" date="2021" name="Commun. Biol.">
        <title>Genomic insights into the host specific adaptation of the Pneumocystis genus.</title>
        <authorList>
            <person name="Cisse O.H."/>
            <person name="Ma L."/>
            <person name="Dekker J.P."/>
            <person name="Khil P.P."/>
            <person name="Youn J.-H."/>
            <person name="Brenchley J.M."/>
            <person name="Blair R."/>
            <person name="Pahar B."/>
            <person name="Chabe M."/>
            <person name="Van Rompay K.K.A."/>
            <person name="Keesler R."/>
            <person name="Sukura A."/>
            <person name="Hirsch V."/>
            <person name="Kutty G."/>
            <person name="Liu Y."/>
            <person name="Peng L."/>
            <person name="Chen J."/>
            <person name="Song J."/>
            <person name="Weissenbacher-Lang C."/>
            <person name="Xu J."/>
            <person name="Upham N.S."/>
            <person name="Stajich J.E."/>
            <person name="Cuomo C.A."/>
            <person name="Cushion M.T."/>
            <person name="Kovacs J.A."/>
        </authorList>
    </citation>
    <scope>NUCLEOTIDE SEQUENCE [LARGE SCALE GENOMIC DNA]</scope>
    <source>
        <strain evidence="1 2">RABM</strain>
    </source>
</reference>
<dbReference type="EMBL" id="JABTEG010000008">
    <property type="protein sequence ID" value="KAG4304463.1"/>
    <property type="molecule type" value="Genomic_DNA"/>
</dbReference>
<dbReference type="Proteomes" id="UP000768646">
    <property type="component" value="Unassembled WGS sequence"/>
</dbReference>
<protein>
    <submittedName>
        <fullName evidence="1">Uncharacterized protein</fullName>
    </submittedName>
</protein>
<proteinExistence type="predicted"/>
<accession>A0ACB7CC06</accession>